<dbReference type="SUPFAM" id="SSF46689">
    <property type="entry name" value="Homeodomain-like"/>
    <property type="match status" value="1"/>
</dbReference>
<organism evidence="6 7">
    <name type="scientific">Candidatus Nitronauta litoralis</name>
    <dbReference type="NCBI Taxonomy" id="2705533"/>
    <lineage>
        <taxon>Bacteria</taxon>
        <taxon>Pseudomonadati</taxon>
        <taxon>Nitrospinota/Tectimicrobiota group</taxon>
        <taxon>Nitrospinota</taxon>
        <taxon>Nitrospinia</taxon>
        <taxon>Nitrospinales</taxon>
        <taxon>Nitrospinaceae</taxon>
        <taxon>Candidatus Nitronauta</taxon>
    </lineage>
</organism>
<dbReference type="Gene3D" id="1.10.357.10">
    <property type="entry name" value="Tetracycline Repressor, domain 2"/>
    <property type="match status" value="1"/>
</dbReference>
<evidence type="ECO:0000256" key="3">
    <source>
        <dbReference type="ARBA" id="ARBA00023163"/>
    </source>
</evidence>
<gene>
    <name evidence="6" type="ORF">G3M70_08235</name>
</gene>
<dbReference type="SUPFAM" id="SSF48498">
    <property type="entry name" value="Tetracyclin repressor-like, C-terminal domain"/>
    <property type="match status" value="1"/>
</dbReference>
<dbReference type="Pfam" id="PF00440">
    <property type="entry name" value="TetR_N"/>
    <property type="match status" value="1"/>
</dbReference>
<dbReference type="GO" id="GO:0000976">
    <property type="term" value="F:transcription cis-regulatory region binding"/>
    <property type="evidence" value="ECO:0007669"/>
    <property type="project" value="TreeGrafter"/>
</dbReference>
<sequence>MDVEHEKSVDTRSQIQDAALERFGRYGFGKTTMAEIARDCDMSAGNLYRYFENKTEIGAACAKRCMGESEDEVRKVLKEPGMTAAQRLEAFILNKLRYMHGHFADFPTLLELVLHITENRFDLVVAHWGKLQSMVAEILAEGNRSGEFEVEDILKTAEAFLLANYKFIAPRNMAGYELETLEQEAHEVLSLLIKALKKG</sequence>
<dbReference type="Proteomes" id="UP000594688">
    <property type="component" value="Chromosome"/>
</dbReference>
<dbReference type="PANTHER" id="PTHR30055:SF151">
    <property type="entry name" value="TRANSCRIPTIONAL REGULATORY PROTEIN"/>
    <property type="match status" value="1"/>
</dbReference>
<dbReference type="InterPro" id="IPR050109">
    <property type="entry name" value="HTH-type_TetR-like_transc_reg"/>
</dbReference>
<evidence type="ECO:0000256" key="4">
    <source>
        <dbReference type="PROSITE-ProRule" id="PRU00335"/>
    </source>
</evidence>
<feature type="DNA-binding region" description="H-T-H motif" evidence="4">
    <location>
        <begin position="32"/>
        <end position="51"/>
    </location>
</feature>
<dbReference type="GO" id="GO:0003700">
    <property type="term" value="F:DNA-binding transcription factor activity"/>
    <property type="evidence" value="ECO:0007669"/>
    <property type="project" value="TreeGrafter"/>
</dbReference>
<accession>A0A7T0BVN8</accession>
<evidence type="ECO:0000256" key="1">
    <source>
        <dbReference type="ARBA" id="ARBA00023015"/>
    </source>
</evidence>
<dbReference type="PANTHER" id="PTHR30055">
    <property type="entry name" value="HTH-TYPE TRANSCRIPTIONAL REGULATOR RUTR"/>
    <property type="match status" value="1"/>
</dbReference>
<protein>
    <submittedName>
        <fullName evidence="6">TetR/AcrR family transcriptional regulator</fullName>
    </submittedName>
</protein>
<reference evidence="6 7" key="1">
    <citation type="submission" date="2020-02" db="EMBL/GenBank/DDBJ databases">
        <title>Genomic and physiological characterization of two novel Nitrospinaceae genera.</title>
        <authorList>
            <person name="Mueller A.J."/>
            <person name="Jung M.-Y."/>
            <person name="Strachan C.R."/>
            <person name="Herbold C.W."/>
            <person name="Kirkegaard R.H."/>
            <person name="Daims H."/>
        </authorList>
    </citation>
    <scope>NUCLEOTIDE SEQUENCE [LARGE SCALE GENOMIC DNA]</scope>
    <source>
        <strain evidence="6">EB</strain>
    </source>
</reference>
<evidence type="ECO:0000313" key="6">
    <source>
        <dbReference type="EMBL" id="QPJ61862.1"/>
    </source>
</evidence>
<proteinExistence type="predicted"/>
<dbReference type="AlphaFoldDB" id="A0A7T0BVN8"/>
<dbReference type="KEGG" id="nli:G3M70_08235"/>
<evidence type="ECO:0000256" key="2">
    <source>
        <dbReference type="ARBA" id="ARBA00023125"/>
    </source>
</evidence>
<dbReference type="PROSITE" id="PS50977">
    <property type="entry name" value="HTH_TETR_2"/>
    <property type="match status" value="1"/>
</dbReference>
<feature type="domain" description="HTH tetR-type" evidence="5">
    <location>
        <begin position="9"/>
        <end position="69"/>
    </location>
</feature>
<keyword evidence="2 4" id="KW-0238">DNA-binding</keyword>
<dbReference type="InterPro" id="IPR001647">
    <property type="entry name" value="HTH_TetR"/>
</dbReference>
<dbReference type="InterPro" id="IPR009057">
    <property type="entry name" value="Homeodomain-like_sf"/>
</dbReference>
<name>A0A7T0BVN8_9BACT</name>
<evidence type="ECO:0000259" key="5">
    <source>
        <dbReference type="PROSITE" id="PS50977"/>
    </source>
</evidence>
<evidence type="ECO:0000313" key="7">
    <source>
        <dbReference type="Proteomes" id="UP000594688"/>
    </source>
</evidence>
<dbReference type="InterPro" id="IPR036271">
    <property type="entry name" value="Tet_transcr_reg_TetR-rel_C_sf"/>
</dbReference>
<keyword evidence="3" id="KW-0804">Transcription</keyword>
<dbReference type="Pfam" id="PF17935">
    <property type="entry name" value="TetR_C_27"/>
    <property type="match status" value="1"/>
</dbReference>
<keyword evidence="1" id="KW-0805">Transcription regulation</keyword>
<dbReference type="InterPro" id="IPR041478">
    <property type="entry name" value="TetR_C_27"/>
</dbReference>
<dbReference type="EMBL" id="CP048685">
    <property type="protein sequence ID" value="QPJ61862.1"/>
    <property type="molecule type" value="Genomic_DNA"/>
</dbReference>